<dbReference type="Proteomes" id="UP001165986">
    <property type="component" value="Unassembled WGS sequence"/>
</dbReference>
<organism evidence="1 2">
    <name type="scientific">Komarekiella delphini-convector SJRDD-AB1</name>
    <dbReference type="NCBI Taxonomy" id="2593771"/>
    <lineage>
        <taxon>Bacteria</taxon>
        <taxon>Bacillati</taxon>
        <taxon>Cyanobacteriota</taxon>
        <taxon>Cyanophyceae</taxon>
        <taxon>Nostocales</taxon>
        <taxon>Nostocaceae</taxon>
        <taxon>Komarekiella</taxon>
        <taxon>Komarekiella delphini-convector</taxon>
    </lineage>
</organism>
<dbReference type="EMBL" id="VJXY01000015">
    <property type="protein sequence ID" value="MBD6617158.1"/>
    <property type="molecule type" value="Genomic_DNA"/>
</dbReference>
<accession>A0AA40SY70</accession>
<name>A0AA40SY70_9NOST</name>
<reference evidence="1" key="1">
    <citation type="submission" date="2019-07" db="EMBL/GenBank/DDBJ databases">
        <title>Toxilogical consequences of a new and cryptic species of cyanobacteria (Komarekiella delphini-convector) recovered from the epidermis of a bottlenose dolphin and 1500 ft. in the air.</title>
        <authorList>
            <person name="Brown A.O."/>
            <person name="Dvorak P."/>
            <person name="Villanueva C.D."/>
            <person name="Foss A.J."/>
            <person name="Garvey A.D."/>
            <person name="Gibson Q.A."/>
            <person name="Johansen J.R."/>
            <person name="Casamatta D.A."/>
        </authorList>
    </citation>
    <scope>NUCLEOTIDE SEQUENCE</scope>
    <source>
        <strain evidence="1">SJRDD-AB1</strain>
    </source>
</reference>
<protein>
    <submittedName>
        <fullName evidence="1">Uncharacterized protein</fullName>
    </submittedName>
</protein>
<sequence>MGSHPLAEVADTRSPSVSQTRLALSVGEASRREAMPLAIAQRVADKPLEQKALRCAIRCGEWRGNPLGASLSLWEKTALAPLQKGGIYKAPFLRGLGDLSA</sequence>
<evidence type="ECO:0000313" key="1">
    <source>
        <dbReference type="EMBL" id="MBD6617158.1"/>
    </source>
</evidence>
<evidence type="ECO:0000313" key="2">
    <source>
        <dbReference type="Proteomes" id="UP001165986"/>
    </source>
</evidence>
<proteinExistence type="predicted"/>
<keyword evidence="2" id="KW-1185">Reference proteome</keyword>
<gene>
    <name evidence="1" type="ORF">FNW02_15290</name>
</gene>
<comment type="caution">
    <text evidence="1">The sequence shown here is derived from an EMBL/GenBank/DDBJ whole genome shotgun (WGS) entry which is preliminary data.</text>
</comment>
<dbReference type="AlphaFoldDB" id="A0AA40SY70"/>